<evidence type="ECO:0000313" key="3">
    <source>
        <dbReference type="Proteomes" id="UP001519343"/>
    </source>
</evidence>
<sequence>MKKGFMFPLIIMTGLIVGCTQQTNQKPTQGEDIQPPPAQTQVEPPAKESGSSQPQKPTQEQEKEQEPEQANSIIYKNGEYGFTFTLPKSWEGYQIVNEKWVGEPIGDQSQGETGPMLLIRHPEWKKENPRQDIPIMIFTLQQWEGLQQEKFHIGAAPIGPRELGRNRKYVFALPARYNFAFPPGYEEVEKIIESQPLKPTE</sequence>
<dbReference type="EMBL" id="JAGGKT010000018">
    <property type="protein sequence ID" value="MBP1934234.1"/>
    <property type="molecule type" value="Genomic_DNA"/>
</dbReference>
<comment type="caution">
    <text evidence="2">The sequence shown here is derived from an EMBL/GenBank/DDBJ whole genome shotgun (WGS) entry which is preliminary data.</text>
</comment>
<keyword evidence="3" id="KW-1185">Reference proteome</keyword>
<accession>A0ABS4GVD5</accession>
<evidence type="ECO:0000256" key="1">
    <source>
        <dbReference type="SAM" id="MobiDB-lite"/>
    </source>
</evidence>
<proteinExistence type="predicted"/>
<dbReference type="Proteomes" id="UP001519343">
    <property type="component" value="Unassembled WGS sequence"/>
</dbReference>
<evidence type="ECO:0008006" key="4">
    <source>
        <dbReference type="Google" id="ProtNLM"/>
    </source>
</evidence>
<gene>
    <name evidence="2" type="ORF">J2Z37_004253</name>
</gene>
<name>A0ABS4GVD5_9BACL</name>
<dbReference type="PROSITE" id="PS51257">
    <property type="entry name" value="PROKAR_LIPOPROTEIN"/>
    <property type="match status" value="1"/>
</dbReference>
<evidence type="ECO:0000313" key="2">
    <source>
        <dbReference type="EMBL" id="MBP1934234.1"/>
    </source>
</evidence>
<feature type="region of interest" description="Disordered" evidence="1">
    <location>
        <begin position="23"/>
        <end position="69"/>
    </location>
</feature>
<dbReference type="RefSeq" id="WP_209812240.1">
    <property type="nucleotide sequence ID" value="NZ_JAGGKT010000018.1"/>
</dbReference>
<protein>
    <recommendedName>
        <fullName evidence="4">Lipoprotein</fullName>
    </recommendedName>
</protein>
<reference evidence="2 3" key="1">
    <citation type="submission" date="2021-03" db="EMBL/GenBank/DDBJ databases">
        <title>Genomic Encyclopedia of Type Strains, Phase IV (KMG-IV): sequencing the most valuable type-strain genomes for metagenomic binning, comparative biology and taxonomic classification.</title>
        <authorList>
            <person name="Goeker M."/>
        </authorList>
    </citation>
    <scope>NUCLEOTIDE SEQUENCE [LARGE SCALE GENOMIC DNA]</scope>
    <source>
        <strain evidence="2 3">DSM 24738</strain>
    </source>
</reference>
<organism evidence="2 3">
    <name type="scientific">Ammoniphilus resinae</name>
    <dbReference type="NCBI Taxonomy" id="861532"/>
    <lineage>
        <taxon>Bacteria</taxon>
        <taxon>Bacillati</taxon>
        <taxon>Bacillota</taxon>
        <taxon>Bacilli</taxon>
        <taxon>Bacillales</taxon>
        <taxon>Paenibacillaceae</taxon>
        <taxon>Aneurinibacillus group</taxon>
        <taxon>Ammoniphilus</taxon>
    </lineage>
</organism>